<keyword evidence="2" id="KW-0812">Transmembrane</keyword>
<evidence type="ECO:0000313" key="3">
    <source>
        <dbReference type="EMBL" id="OZG50896.1"/>
    </source>
</evidence>
<feature type="transmembrane region" description="Helical" evidence="2">
    <location>
        <begin position="38"/>
        <end position="55"/>
    </location>
</feature>
<accession>A0A261EW58</accession>
<feature type="transmembrane region" description="Helical" evidence="2">
    <location>
        <begin position="92"/>
        <end position="115"/>
    </location>
</feature>
<dbReference type="AlphaFoldDB" id="A0A261EW58"/>
<keyword evidence="2" id="KW-0472">Membrane</keyword>
<dbReference type="RefSeq" id="WP_148140022.1">
    <property type="nucleotide sequence ID" value="NZ_MWWS01000002.1"/>
</dbReference>
<dbReference type="Pfam" id="PF11222">
    <property type="entry name" value="DUF3017"/>
    <property type="match status" value="1"/>
</dbReference>
<feature type="region of interest" description="Disordered" evidence="1">
    <location>
        <begin position="1"/>
        <end position="35"/>
    </location>
</feature>
<keyword evidence="2" id="KW-1133">Transmembrane helix</keyword>
<reference evidence="3 4" key="1">
    <citation type="journal article" date="2017" name="BMC Genomics">
        <title>Comparative genomic and phylogenomic analyses of the Bifidobacteriaceae family.</title>
        <authorList>
            <person name="Lugli G.A."/>
            <person name="Milani C."/>
            <person name="Turroni F."/>
            <person name="Duranti S."/>
            <person name="Mancabelli L."/>
            <person name="Mangifesta M."/>
            <person name="Ferrario C."/>
            <person name="Modesto M."/>
            <person name="Mattarelli P."/>
            <person name="Jiri K."/>
            <person name="van Sinderen D."/>
            <person name="Ventura M."/>
        </authorList>
    </citation>
    <scope>NUCLEOTIDE SEQUENCE [LARGE SCALE GENOMIC DNA]</scope>
    <source>
        <strain evidence="3 4">DSM 22924</strain>
    </source>
</reference>
<organism evidence="3 4">
    <name type="scientific">Bombiscardovia coagulans</name>
    <dbReference type="NCBI Taxonomy" id="686666"/>
    <lineage>
        <taxon>Bacteria</taxon>
        <taxon>Bacillati</taxon>
        <taxon>Actinomycetota</taxon>
        <taxon>Actinomycetes</taxon>
        <taxon>Bifidobacteriales</taxon>
        <taxon>Bifidobacteriaceae</taxon>
        <taxon>Bombiscardovia</taxon>
    </lineage>
</organism>
<feature type="transmembrane region" description="Helical" evidence="2">
    <location>
        <begin position="61"/>
        <end position="80"/>
    </location>
</feature>
<dbReference type="EMBL" id="MWWS01000002">
    <property type="protein sequence ID" value="OZG50896.1"/>
    <property type="molecule type" value="Genomic_DNA"/>
</dbReference>
<dbReference type="OrthoDB" id="3239627at2"/>
<evidence type="ECO:0000313" key="4">
    <source>
        <dbReference type="Proteomes" id="UP000216004"/>
    </source>
</evidence>
<name>A0A261EW58_9BIFI</name>
<dbReference type="Proteomes" id="UP000216004">
    <property type="component" value="Unassembled WGS sequence"/>
</dbReference>
<gene>
    <name evidence="3" type="ORF">BOCO_0082</name>
</gene>
<protein>
    <submittedName>
        <fullName evidence="3">Rod shape-determining protein RodA</fullName>
    </submittedName>
</protein>
<evidence type="ECO:0000256" key="1">
    <source>
        <dbReference type="SAM" id="MobiDB-lite"/>
    </source>
</evidence>
<sequence>MTPTAQHAHRPNTESAPHQLNSSKEHPFVSEQSEGKPVAEWIVCLVVLSATAFAAFGHTGIGIAVLASCSAILGCLRLILQEKSPWKVRSVGFDSVMCIGLAIGLLVTYLSILWLF</sequence>
<feature type="compositionally biased region" description="Polar residues" evidence="1">
    <location>
        <begin position="13"/>
        <end position="22"/>
    </location>
</feature>
<comment type="caution">
    <text evidence="3">The sequence shown here is derived from an EMBL/GenBank/DDBJ whole genome shotgun (WGS) entry which is preliminary data.</text>
</comment>
<dbReference type="InterPro" id="IPR021385">
    <property type="entry name" value="DUF3017"/>
</dbReference>
<evidence type="ECO:0000256" key="2">
    <source>
        <dbReference type="SAM" id="Phobius"/>
    </source>
</evidence>
<keyword evidence="4" id="KW-1185">Reference proteome</keyword>
<proteinExistence type="predicted"/>